<gene>
    <name evidence="1" type="ordered locus">Weevi_1669</name>
</gene>
<reference evidence="1 2" key="1">
    <citation type="journal article" date="2011" name="Stand. Genomic Sci.">
        <title>Complete genome sequence of Weeksella virosa type strain (9751).</title>
        <authorList>
            <person name="Lang E."/>
            <person name="Teshima H."/>
            <person name="Lucas S."/>
            <person name="Lapidus A."/>
            <person name="Hammon N."/>
            <person name="Deshpande S."/>
            <person name="Nolan M."/>
            <person name="Cheng J.F."/>
            <person name="Pitluck S."/>
            <person name="Liolios K."/>
            <person name="Pagani I."/>
            <person name="Mikhailova N."/>
            <person name="Ivanova N."/>
            <person name="Mavromatis K."/>
            <person name="Pati A."/>
            <person name="Tapia R."/>
            <person name="Han C."/>
            <person name="Goodwin L."/>
            <person name="Chen A."/>
            <person name="Palaniappan K."/>
            <person name="Land M."/>
            <person name="Hauser L."/>
            <person name="Chang Y.J."/>
            <person name="Jeffries C.D."/>
            <person name="Brambilla E.M."/>
            <person name="Kopitz M."/>
            <person name="Rohde M."/>
            <person name="Goker M."/>
            <person name="Tindall B.J."/>
            <person name="Detter J.C."/>
            <person name="Woyke T."/>
            <person name="Bristow J."/>
            <person name="Eisen J.A."/>
            <person name="Markowitz V."/>
            <person name="Hugenholtz P."/>
            <person name="Klenk H.P."/>
            <person name="Kyrpides N.C."/>
        </authorList>
    </citation>
    <scope>NUCLEOTIDE SEQUENCE [LARGE SCALE GENOMIC DNA]</scope>
    <source>
        <strain evidence="2">ATCC 43766 / DSM 16922 / JCM 21250 / NBRC 16016 / NCTC 11634 / CL345/78</strain>
    </source>
</reference>
<proteinExistence type="predicted"/>
<dbReference type="EMBL" id="CP002455">
    <property type="protein sequence ID" value="ADX68365.1"/>
    <property type="molecule type" value="Genomic_DNA"/>
</dbReference>
<name>F0NZU1_WEEVC</name>
<dbReference type="HOGENOM" id="CLU_3190609_0_0_10"/>
<dbReference type="PROSITE" id="PS51257">
    <property type="entry name" value="PROKAR_LIPOPROTEIN"/>
    <property type="match status" value="1"/>
</dbReference>
<accession>F0NZU1</accession>
<reference evidence="2" key="2">
    <citation type="journal article" date="2011" name="Stand. Genomic Sci.">
        <title>Complete genome sequence of Weeksella virosa type strain (9751T).</title>
        <authorList>
            <person name="Lang E."/>
            <person name="Teshima H."/>
            <person name="Lucas S."/>
            <person name="Lapidus A."/>
            <person name="Hammon N."/>
            <person name="Deshpande S."/>
            <person name="Nolan M."/>
            <person name="Cheng J."/>
            <person name="Pitluck S."/>
            <person name="Liolios K."/>
            <person name="Pagani I."/>
            <person name="Mikhailova N."/>
            <person name="Ivanova N."/>
            <person name="Mavromatis K."/>
            <person name="Pati A."/>
            <person name="Tapia R."/>
            <person name="Han C."/>
            <person name="Goodwin L."/>
            <person name="Chen A."/>
            <person name="Palaniappan K."/>
            <person name="Land M."/>
            <person name="Hauser L."/>
            <person name="Chang Y."/>
            <person name="Jeffries C."/>
            <person name="Brambilla E."/>
            <person name="Kopitz M."/>
            <person name="Rohde M."/>
            <person name="Goker M."/>
            <person name="Tindall B."/>
            <person name="Detter J."/>
            <person name="Woyke T."/>
            <person name="Bristow J."/>
            <person name="Eisen J."/>
            <person name="Markowitz V."/>
            <person name="Hugenholtz P."/>
            <person name="Klenk H."/>
            <person name="Kyrpides N."/>
        </authorList>
    </citation>
    <scope>NUCLEOTIDE SEQUENCE [LARGE SCALE GENOMIC DNA]</scope>
    <source>
        <strain evidence="2">ATCC 43766 / DSM 16922 / JCM 21250 / NBRC 16016 / NCTC 11634 / CL345/78</strain>
    </source>
</reference>
<protein>
    <submittedName>
        <fullName evidence="1">Uncharacterized protein</fullName>
    </submittedName>
</protein>
<dbReference type="RefSeq" id="WP_013598754.1">
    <property type="nucleotide sequence ID" value="NC_015144.1"/>
</dbReference>
<dbReference type="STRING" id="865938.Weevi_1669"/>
<sequence>MKKTQIKTLFGLLFALILVVSCSSNALGKVDKGRELAQVIIQAGKT</sequence>
<keyword evidence="2" id="KW-1185">Reference proteome</keyword>
<evidence type="ECO:0000313" key="1">
    <source>
        <dbReference type="EMBL" id="ADX68365.1"/>
    </source>
</evidence>
<dbReference type="AlphaFoldDB" id="F0NZU1"/>
<evidence type="ECO:0000313" key="2">
    <source>
        <dbReference type="Proteomes" id="UP000008641"/>
    </source>
</evidence>
<dbReference type="Proteomes" id="UP000008641">
    <property type="component" value="Chromosome"/>
</dbReference>
<organism evidence="1 2">
    <name type="scientific">Weeksella virosa (strain ATCC 43766 / DSM 16922 / JCM 21250 / CCUG 30538 / CDC 9751 / IAM 14551 / NBRC 16016 / NCTC 11634 / CL345/78)</name>
    <dbReference type="NCBI Taxonomy" id="865938"/>
    <lineage>
        <taxon>Bacteria</taxon>
        <taxon>Pseudomonadati</taxon>
        <taxon>Bacteroidota</taxon>
        <taxon>Flavobacteriia</taxon>
        <taxon>Flavobacteriales</taxon>
        <taxon>Weeksellaceae</taxon>
        <taxon>Weeksella</taxon>
    </lineage>
</organism>
<dbReference type="KEGG" id="wvi:Weevi_1669"/>